<sequence>MLEESKFDVHLKLWALRIPREFCKVATKLLNGHMLDRPRIKPITEDPTSEKTRYVILSERVQNPDLSDIPTKNLDELKKLCKIETVPYALTLGYSYWGAGHIAHLNIPDELLPYKDVIAKVIYDKNHPRIQTVVNKVGSIANEFRVPKFEILAGKHEMATEVKQYGATFKMDYGLVYWNSRLEHEHIRLVNKFQQGEIICDMFAGIGPFAIPAAQKGCLVYANDLNPDSVKYLKINADINKVNNNLRPYNLDARIFMSKLMAVGESKSDDLAVVQENMKANSEKKNTEIPGNKVCSPEGDLKESNGATAESCMEENGSTKSTDAHVAVKTKGSKNKRIKTSLPFTDNSWEHIDHVIMNLPASALQFLDVFKGLIHMKHWKGSLPWIHCYCFIRSNETQESVVSEAESLLNAKIHEPIFHRVRDVAPNKAMYCFSFRLPEEACL</sequence>
<evidence type="ECO:0000313" key="1">
    <source>
        <dbReference type="EMBL" id="KAI3790213.1"/>
    </source>
</evidence>
<accession>A0ACB9H457</accession>
<organism evidence="1 2">
    <name type="scientific">Cichorium intybus</name>
    <name type="common">Chicory</name>
    <dbReference type="NCBI Taxonomy" id="13427"/>
    <lineage>
        <taxon>Eukaryota</taxon>
        <taxon>Viridiplantae</taxon>
        <taxon>Streptophyta</taxon>
        <taxon>Embryophyta</taxon>
        <taxon>Tracheophyta</taxon>
        <taxon>Spermatophyta</taxon>
        <taxon>Magnoliopsida</taxon>
        <taxon>eudicotyledons</taxon>
        <taxon>Gunneridae</taxon>
        <taxon>Pentapetalae</taxon>
        <taxon>asterids</taxon>
        <taxon>campanulids</taxon>
        <taxon>Asterales</taxon>
        <taxon>Asteraceae</taxon>
        <taxon>Cichorioideae</taxon>
        <taxon>Cichorieae</taxon>
        <taxon>Cichoriinae</taxon>
        <taxon>Cichorium</taxon>
    </lineage>
</organism>
<evidence type="ECO:0000313" key="2">
    <source>
        <dbReference type="Proteomes" id="UP001055811"/>
    </source>
</evidence>
<name>A0ACB9H457_CICIN</name>
<proteinExistence type="predicted"/>
<comment type="caution">
    <text evidence="1">The sequence shown here is derived from an EMBL/GenBank/DDBJ whole genome shotgun (WGS) entry which is preliminary data.</text>
</comment>
<dbReference type="EMBL" id="CM042009">
    <property type="protein sequence ID" value="KAI3790213.1"/>
    <property type="molecule type" value="Genomic_DNA"/>
</dbReference>
<reference evidence="2" key="1">
    <citation type="journal article" date="2022" name="Mol. Ecol. Resour.">
        <title>The genomes of chicory, endive, great burdock and yacon provide insights into Asteraceae palaeo-polyploidization history and plant inulin production.</title>
        <authorList>
            <person name="Fan W."/>
            <person name="Wang S."/>
            <person name="Wang H."/>
            <person name="Wang A."/>
            <person name="Jiang F."/>
            <person name="Liu H."/>
            <person name="Zhao H."/>
            <person name="Xu D."/>
            <person name="Zhang Y."/>
        </authorList>
    </citation>
    <scope>NUCLEOTIDE SEQUENCE [LARGE SCALE GENOMIC DNA]</scope>
    <source>
        <strain evidence="2">cv. Punajuju</strain>
    </source>
</reference>
<reference evidence="1 2" key="2">
    <citation type="journal article" date="2022" name="Mol. Ecol. Resour.">
        <title>The genomes of chicory, endive, great burdock and yacon provide insights into Asteraceae paleo-polyploidization history and plant inulin production.</title>
        <authorList>
            <person name="Fan W."/>
            <person name="Wang S."/>
            <person name="Wang H."/>
            <person name="Wang A."/>
            <person name="Jiang F."/>
            <person name="Liu H."/>
            <person name="Zhao H."/>
            <person name="Xu D."/>
            <person name="Zhang Y."/>
        </authorList>
    </citation>
    <scope>NUCLEOTIDE SEQUENCE [LARGE SCALE GENOMIC DNA]</scope>
    <source>
        <strain evidence="2">cv. Punajuju</strain>
        <tissue evidence="1">Leaves</tissue>
    </source>
</reference>
<keyword evidence="2" id="KW-1185">Reference proteome</keyword>
<protein>
    <submittedName>
        <fullName evidence="1">Uncharacterized protein</fullName>
    </submittedName>
</protein>
<dbReference type="Proteomes" id="UP001055811">
    <property type="component" value="Linkage Group LG01"/>
</dbReference>
<gene>
    <name evidence="1" type="ORF">L2E82_03086</name>
</gene>